<protein>
    <submittedName>
        <fullName evidence="4">Uncharacterized protein</fullName>
    </submittedName>
</protein>
<feature type="compositionally biased region" description="Basic and acidic residues" evidence="3">
    <location>
        <begin position="104"/>
        <end position="116"/>
    </location>
</feature>
<accession>A0A061J2U8</accession>
<feature type="region of interest" description="Disordered" evidence="3">
    <location>
        <begin position="613"/>
        <end position="636"/>
    </location>
</feature>
<keyword evidence="5" id="KW-1185">Reference proteome</keyword>
<dbReference type="OrthoDB" id="1667587at2759"/>
<gene>
    <name evidence="4" type="ORF">TRSC58_03664</name>
</gene>
<dbReference type="InterPro" id="IPR048720">
    <property type="entry name" value="PROPPIN"/>
</dbReference>
<evidence type="ECO:0000256" key="2">
    <source>
        <dbReference type="ARBA" id="ARBA00022737"/>
    </source>
</evidence>
<evidence type="ECO:0000313" key="4">
    <source>
        <dbReference type="EMBL" id="ESL08630.1"/>
    </source>
</evidence>
<dbReference type="VEuPathDB" id="TriTrypDB:TRSC58_03664"/>
<sequence length="806" mass="88314">MDFDLLDDAEEILQPLCLCLNQDFSRVGVGHHKGYVIYHVHRRATPAAAEREEGALCSGPPFYTTIEAVFPPRRESQCSTPTSWDVPEHAPSLPYPSPFPEGGSETKEGPCEHQDEVDSDPLLDVLARSSSSRWRASKRSESREKDVEPGHLEAEKAWQPHVREEQQVSPGGTAASAGVMLEGSRATSTSAVPDVDLARWMDQVRSVPLPMESGVGVMALLYKTRFVAVVGGGPYPVGPRNVVKIFLMGDKWADRNVCVPDPVEDLRLDHRLIIILTTKELRLHSFETGRCVFAVPLWVDQSPKSGPATSTSSPFAATVPLPAAKLQQLKLGSSASAASSAPTTSTTRFVALLDIDYSKKCVVFRSSMVGFSLVRYDAESSLSNRVNAELLATMPVAHEHALTSLAMDLSGELRSGGSSNAASGAVRWHIATCSERATLIRVWRYCEREAAARTLAHPAASTPSHPAEAGPKSVIDDHQGGGSNLPGYFVKIREVRNASLPTPIFQMRFLGETFLFCIAWNTIKVFFVGEQEKPRAYDVSTKDPSKTGRAQNCHSTLHHLGLVSAYFNSEWAACQSPLPLKDDVFLPRWVNTISGELRQHLLRGMSPTYRVTDGDAAGNEAHRDHPALEGSISCSSPNRTQRFQVMSQSASVHAASSLSKSQEYGESFRRYVLQLAPIVESAGRAARFYWGYTGDSNEGATSREKEVTSMNSQERDYTTMTEIAQSLVVWWEQPAYWQVEYMTKAFLRVHTTTTPEAFPSHSPCHHSTNLYCVTCDGSAVSFEFDPVTGTIECSKAIAVASNGQCI</sequence>
<dbReference type="AlphaFoldDB" id="A0A061J2U8"/>
<proteinExistence type="predicted"/>
<evidence type="ECO:0000313" key="5">
    <source>
        <dbReference type="Proteomes" id="UP000031737"/>
    </source>
</evidence>
<dbReference type="PANTHER" id="PTHR11227">
    <property type="entry name" value="WD-REPEAT PROTEIN INTERACTING WITH PHOSPHOINOSIDES WIPI -RELATED"/>
    <property type="match status" value="1"/>
</dbReference>
<dbReference type="EMBL" id="AUPL01003664">
    <property type="protein sequence ID" value="ESL08630.1"/>
    <property type="molecule type" value="Genomic_DNA"/>
</dbReference>
<name>A0A061J2U8_TRYRA</name>
<feature type="compositionally biased region" description="Basic and acidic residues" evidence="3">
    <location>
        <begin position="138"/>
        <end position="166"/>
    </location>
</feature>
<keyword evidence="2" id="KW-0677">Repeat</keyword>
<feature type="region of interest" description="Disordered" evidence="3">
    <location>
        <begin position="456"/>
        <end position="477"/>
    </location>
</feature>
<feature type="region of interest" description="Disordered" evidence="3">
    <location>
        <begin position="74"/>
        <end position="175"/>
    </location>
</feature>
<comment type="caution">
    <text evidence="4">The sequence shown here is derived from an EMBL/GenBank/DDBJ whole genome shotgun (WGS) entry which is preliminary data.</text>
</comment>
<keyword evidence="1" id="KW-0853">WD repeat</keyword>
<evidence type="ECO:0000256" key="3">
    <source>
        <dbReference type="SAM" id="MobiDB-lite"/>
    </source>
</evidence>
<dbReference type="Proteomes" id="UP000031737">
    <property type="component" value="Unassembled WGS sequence"/>
</dbReference>
<reference evidence="4 5" key="1">
    <citation type="submission" date="2013-07" db="EMBL/GenBank/DDBJ databases">
        <authorList>
            <person name="Stoco P.H."/>
            <person name="Wagner G."/>
            <person name="Gerber A."/>
            <person name="Zaha A."/>
            <person name="Thompson C."/>
            <person name="Bartholomeu D.C."/>
            <person name="Luckemeyer D.D."/>
            <person name="Bahia D."/>
            <person name="Loreto E."/>
            <person name="Prestes E.B."/>
            <person name="Lima F.M."/>
            <person name="Rodrigues-Luiz G."/>
            <person name="Vallejo G.A."/>
            <person name="Filho J.F."/>
            <person name="Monteiro K.M."/>
            <person name="Tyler K.M."/>
            <person name="de Almeida L.G."/>
            <person name="Ortiz M.F."/>
            <person name="Siervo M.A."/>
            <person name="de Moraes M.H."/>
            <person name="Cunha O.L."/>
            <person name="Mendonca-Neto R."/>
            <person name="Silva R."/>
            <person name="Teixeira S.M."/>
            <person name="Murta S.M."/>
            <person name="Sincero T.C."/>
            <person name="Mendes T.A."/>
            <person name="Urmenyi T.P."/>
            <person name="Silva V.G."/>
            <person name="da Rocha W.D."/>
            <person name="Andersson B."/>
            <person name="Romanha A.J."/>
            <person name="Steindel M."/>
            <person name="de Vasconcelos A.T."/>
            <person name="Grisard E.C."/>
        </authorList>
    </citation>
    <scope>NUCLEOTIDE SEQUENCE [LARGE SCALE GENOMIC DNA]</scope>
    <source>
        <strain evidence="4 5">SC58</strain>
    </source>
</reference>
<feature type="compositionally biased region" description="Low complexity" evidence="3">
    <location>
        <begin position="456"/>
        <end position="469"/>
    </location>
</feature>
<organism evidence="4 5">
    <name type="scientific">Trypanosoma rangeli SC58</name>
    <dbReference type="NCBI Taxonomy" id="429131"/>
    <lineage>
        <taxon>Eukaryota</taxon>
        <taxon>Discoba</taxon>
        <taxon>Euglenozoa</taxon>
        <taxon>Kinetoplastea</taxon>
        <taxon>Metakinetoplastina</taxon>
        <taxon>Trypanosomatida</taxon>
        <taxon>Trypanosomatidae</taxon>
        <taxon>Trypanosoma</taxon>
        <taxon>Herpetosoma</taxon>
    </lineage>
</organism>
<evidence type="ECO:0000256" key="1">
    <source>
        <dbReference type="ARBA" id="ARBA00022574"/>
    </source>
</evidence>